<dbReference type="InterPro" id="IPR036135">
    <property type="entry name" value="MoeA_linker/N_sf"/>
</dbReference>
<evidence type="ECO:0000313" key="8">
    <source>
        <dbReference type="EMBL" id="OHX68465.1"/>
    </source>
</evidence>
<evidence type="ECO:0000256" key="4">
    <source>
        <dbReference type="ARBA" id="ARBA00023150"/>
    </source>
</evidence>
<dbReference type="GO" id="GO:0061599">
    <property type="term" value="F:molybdopterin molybdotransferase activity"/>
    <property type="evidence" value="ECO:0007669"/>
    <property type="project" value="UniProtKB-UniRule"/>
</dbReference>
<dbReference type="SUPFAM" id="SSF63867">
    <property type="entry name" value="MoeA C-terminal domain-like"/>
    <property type="match status" value="1"/>
</dbReference>
<dbReference type="Gene3D" id="2.40.340.10">
    <property type="entry name" value="MoeA, C-terminal, domain IV"/>
    <property type="match status" value="1"/>
</dbReference>
<dbReference type="UniPathway" id="UPA00344"/>
<dbReference type="STRING" id="915059.NH26_06530"/>
<dbReference type="SUPFAM" id="SSF53218">
    <property type="entry name" value="Molybdenum cofactor biosynthesis proteins"/>
    <property type="match status" value="1"/>
</dbReference>
<evidence type="ECO:0000256" key="3">
    <source>
        <dbReference type="ARBA" id="ARBA00010763"/>
    </source>
</evidence>
<keyword evidence="6" id="KW-0460">Magnesium</keyword>
<dbReference type="InterPro" id="IPR005110">
    <property type="entry name" value="MoeA_linker/N"/>
</dbReference>
<keyword evidence="6" id="KW-0808">Transferase</keyword>
<dbReference type="Pfam" id="PF00994">
    <property type="entry name" value="MoCF_biosynth"/>
    <property type="match status" value="1"/>
</dbReference>
<dbReference type="Gene3D" id="2.170.190.11">
    <property type="entry name" value="Molybdopterin biosynthesis moea protein, domain 3"/>
    <property type="match status" value="1"/>
</dbReference>
<dbReference type="GO" id="GO:0046872">
    <property type="term" value="F:metal ion binding"/>
    <property type="evidence" value="ECO:0007669"/>
    <property type="project" value="UniProtKB-UniRule"/>
</dbReference>
<dbReference type="InterPro" id="IPR036425">
    <property type="entry name" value="MoaB/Mog-like_dom_sf"/>
</dbReference>
<dbReference type="InterPro" id="IPR036688">
    <property type="entry name" value="MoeA_C_domain_IV_sf"/>
</dbReference>
<evidence type="ECO:0000313" key="9">
    <source>
        <dbReference type="Proteomes" id="UP000179797"/>
    </source>
</evidence>
<evidence type="ECO:0000256" key="2">
    <source>
        <dbReference type="ARBA" id="ARBA00005046"/>
    </source>
</evidence>
<name>A0A1S1Z5Y5_FLAPC</name>
<dbReference type="GO" id="GO:0006777">
    <property type="term" value="P:Mo-molybdopterin cofactor biosynthetic process"/>
    <property type="evidence" value="ECO:0007669"/>
    <property type="project" value="UniProtKB-UniRule"/>
</dbReference>
<comment type="caution">
    <text evidence="8">The sequence shown here is derived from an EMBL/GenBank/DDBJ whole genome shotgun (WGS) entry which is preliminary data.</text>
</comment>
<gene>
    <name evidence="8" type="ORF">NH26_06530</name>
</gene>
<evidence type="ECO:0000256" key="6">
    <source>
        <dbReference type="RuleBase" id="RU365090"/>
    </source>
</evidence>
<dbReference type="EMBL" id="JRYR02000001">
    <property type="protein sequence ID" value="OHX68465.1"/>
    <property type="molecule type" value="Genomic_DNA"/>
</dbReference>
<keyword evidence="4 6" id="KW-0501">Molybdenum cofactor biosynthesis</keyword>
<evidence type="ECO:0000256" key="1">
    <source>
        <dbReference type="ARBA" id="ARBA00002901"/>
    </source>
</evidence>
<dbReference type="CDD" id="cd00887">
    <property type="entry name" value="MoeA"/>
    <property type="match status" value="1"/>
</dbReference>
<dbReference type="EC" id="2.10.1.1" evidence="6"/>
<evidence type="ECO:0000256" key="5">
    <source>
        <dbReference type="ARBA" id="ARBA00047317"/>
    </source>
</evidence>
<dbReference type="Gene3D" id="3.90.105.10">
    <property type="entry name" value="Molybdopterin biosynthesis moea protein, domain 2"/>
    <property type="match status" value="1"/>
</dbReference>
<dbReference type="AlphaFoldDB" id="A0A1S1Z5Y5"/>
<organism evidence="8 9">
    <name type="scientific">Flammeovirga pacifica</name>
    <dbReference type="NCBI Taxonomy" id="915059"/>
    <lineage>
        <taxon>Bacteria</taxon>
        <taxon>Pseudomonadati</taxon>
        <taxon>Bacteroidota</taxon>
        <taxon>Cytophagia</taxon>
        <taxon>Cytophagales</taxon>
        <taxon>Flammeovirgaceae</taxon>
        <taxon>Flammeovirga</taxon>
    </lineage>
</organism>
<dbReference type="SUPFAM" id="SSF63882">
    <property type="entry name" value="MoeA N-terminal region -like"/>
    <property type="match status" value="1"/>
</dbReference>
<keyword evidence="9" id="KW-1185">Reference proteome</keyword>
<dbReference type="InterPro" id="IPR005111">
    <property type="entry name" value="MoeA_C_domain_IV"/>
</dbReference>
<keyword evidence="6" id="KW-0479">Metal-binding</keyword>
<dbReference type="GO" id="GO:0005829">
    <property type="term" value="C:cytosol"/>
    <property type="evidence" value="ECO:0007669"/>
    <property type="project" value="TreeGrafter"/>
</dbReference>
<dbReference type="InterPro" id="IPR001453">
    <property type="entry name" value="MoaB/Mog_dom"/>
</dbReference>
<comment type="similarity">
    <text evidence="3 6">Belongs to the MoeA family.</text>
</comment>
<comment type="catalytic activity">
    <reaction evidence="5">
        <text>adenylyl-molybdopterin + molybdate = Mo-molybdopterin + AMP + H(+)</text>
        <dbReference type="Rhea" id="RHEA:35047"/>
        <dbReference type="ChEBI" id="CHEBI:15378"/>
        <dbReference type="ChEBI" id="CHEBI:36264"/>
        <dbReference type="ChEBI" id="CHEBI:62727"/>
        <dbReference type="ChEBI" id="CHEBI:71302"/>
        <dbReference type="ChEBI" id="CHEBI:456215"/>
        <dbReference type="EC" id="2.10.1.1"/>
    </reaction>
</comment>
<dbReference type="PANTHER" id="PTHR10192">
    <property type="entry name" value="MOLYBDOPTERIN BIOSYNTHESIS PROTEIN"/>
    <property type="match status" value="1"/>
</dbReference>
<dbReference type="Gene3D" id="3.40.980.10">
    <property type="entry name" value="MoaB/Mog-like domain"/>
    <property type="match status" value="1"/>
</dbReference>
<dbReference type="NCBIfam" id="TIGR00177">
    <property type="entry name" value="molyb_syn"/>
    <property type="match status" value="1"/>
</dbReference>
<dbReference type="Pfam" id="PF03453">
    <property type="entry name" value="MoeA_N"/>
    <property type="match status" value="1"/>
</dbReference>
<dbReference type="SMART" id="SM00852">
    <property type="entry name" value="MoCF_biosynth"/>
    <property type="match status" value="1"/>
</dbReference>
<dbReference type="InterPro" id="IPR038987">
    <property type="entry name" value="MoeA-like"/>
</dbReference>
<dbReference type="PANTHER" id="PTHR10192:SF5">
    <property type="entry name" value="GEPHYRIN"/>
    <property type="match status" value="1"/>
</dbReference>
<comment type="cofactor">
    <cofactor evidence="6">
        <name>Mg(2+)</name>
        <dbReference type="ChEBI" id="CHEBI:18420"/>
    </cofactor>
</comment>
<comment type="function">
    <text evidence="1 6">Catalyzes the insertion of molybdate into adenylated molybdopterin with the concomitant release of AMP.</text>
</comment>
<protein>
    <recommendedName>
        <fullName evidence="6">Molybdopterin molybdenumtransferase</fullName>
        <ecNumber evidence="6">2.10.1.1</ecNumber>
    </recommendedName>
</protein>
<feature type="domain" description="MoaB/Mog" evidence="7">
    <location>
        <begin position="176"/>
        <end position="314"/>
    </location>
</feature>
<evidence type="ECO:0000259" key="7">
    <source>
        <dbReference type="SMART" id="SM00852"/>
    </source>
</evidence>
<reference evidence="8 9" key="1">
    <citation type="journal article" date="2012" name="Int. J. Syst. Evol. Microbiol.">
        <title>Flammeovirga pacifica sp. nov., isolated from deep-sea sediment.</title>
        <authorList>
            <person name="Xu H."/>
            <person name="Fu Y."/>
            <person name="Yang N."/>
            <person name="Ding Z."/>
            <person name="Lai Q."/>
            <person name="Zeng R."/>
        </authorList>
    </citation>
    <scope>NUCLEOTIDE SEQUENCE [LARGE SCALE GENOMIC DNA]</scope>
    <source>
        <strain evidence="9">DSM 24597 / LMG 26175 / WPAGA1</strain>
    </source>
</reference>
<keyword evidence="6" id="KW-0500">Molybdenum</keyword>
<dbReference type="Proteomes" id="UP000179797">
    <property type="component" value="Unassembled WGS sequence"/>
</dbReference>
<comment type="pathway">
    <text evidence="2 6">Cofactor biosynthesis; molybdopterin biosynthesis.</text>
</comment>
<sequence>MIEPSVVDKVLGEVSLTLKVEEVELFDSLGRTLAEDIHADRDFPPFDRVAMDGIGIHSSQLGKTKLFKVEGIQAAGSPQLSLMNNENCIEVMTGAILPQNIEVVIPYEWTEKAEEGIKVLDFKNAQVMSNVHQKGTDKKKNDLLVKKGKELSSAEIGILATVGKTKVKVIQLPKIAVIATGDELVGVNEVPKEYQIRMSNCYSLKASLSENGFSSEIFHLTDDKESLIVKINQLKKDFDVLVFSGGVSKGKFDFLPEVFESLGIKKEFHGVKQRPGKPFWFGKSEQQVVFALPGNPVSTFLCSNRYMIPWLNNQLGKEKYLPTTAILDKEFKFDKPLTFFLQVETYYKEDGLLYAQPVKGGGSGDLAKLTAANAFLELHPEVDIHEKGQQYTVWFYKK</sequence>
<dbReference type="Pfam" id="PF03454">
    <property type="entry name" value="MoeA_C"/>
    <property type="match status" value="1"/>
</dbReference>
<accession>A0A1S1Z5Y5</accession>
<proteinExistence type="inferred from homology"/>